<dbReference type="RefSeq" id="WP_124934535.1">
    <property type="nucleotide sequence ID" value="NZ_JAGFOU010000011.1"/>
</dbReference>
<comment type="caution">
    <text evidence="2">The sequence shown here is derived from an EMBL/GenBank/DDBJ whole genome shotgun (WGS) entry which is preliminary data.</text>
</comment>
<organism evidence="2 3">
    <name type="scientific">Actinomyces bowdenii</name>
    <dbReference type="NCBI Taxonomy" id="131109"/>
    <lineage>
        <taxon>Bacteria</taxon>
        <taxon>Bacillati</taxon>
        <taxon>Actinomycetota</taxon>
        <taxon>Actinomycetes</taxon>
        <taxon>Actinomycetales</taxon>
        <taxon>Actinomycetaceae</taxon>
        <taxon>Actinomyces</taxon>
    </lineage>
</organism>
<dbReference type="InterPro" id="IPR038287">
    <property type="entry name" value="Cse2_sf"/>
</dbReference>
<dbReference type="InterPro" id="IPR013382">
    <property type="entry name" value="CRISPR-assoc_prot_Cse2"/>
</dbReference>
<accession>A0A3P1UTI2</accession>
<dbReference type="CDD" id="cd09731">
    <property type="entry name" value="Cse2_I-E"/>
    <property type="match status" value="1"/>
</dbReference>
<evidence type="ECO:0000256" key="1">
    <source>
        <dbReference type="SAM" id="MobiDB-lite"/>
    </source>
</evidence>
<feature type="region of interest" description="Disordered" evidence="1">
    <location>
        <begin position="1"/>
        <end position="27"/>
    </location>
</feature>
<gene>
    <name evidence="2" type="primary">casB</name>
    <name evidence="2" type="ORF">EII10_10980</name>
</gene>
<dbReference type="EMBL" id="RQZC01000025">
    <property type="protein sequence ID" value="RRD25152.1"/>
    <property type="molecule type" value="Genomic_DNA"/>
</dbReference>
<sequence>MSEAPVLASSTASPTGPPPRPRGKAERLRSAVSAAASRLQDAYLGHGTQQAQARARQRLATLRHRAGLAPESDPLVWQAALEEVLPGLDEDLLGGDGASPYESAAFAALCLFALHMQSQTAPMHVPGQSLARAVGQLDARRASESIKPRFDAVLVCRSPATRLHHLRSLVTLLRAEHIGADYGRLATDLRLLELPEHNRVLLRWGRDFATGHYTTSSEAAGGTTSDKN</sequence>
<dbReference type="AlphaFoldDB" id="A0A3P1UTI2"/>
<evidence type="ECO:0000313" key="2">
    <source>
        <dbReference type="EMBL" id="RRD25152.1"/>
    </source>
</evidence>
<proteinExistence type="predicted"/>
<name>A0A3P1UTI2_9ACTO</name>
<dbReference type="Pfam" id="PF09485">
    <property type="entry name" value="CRISPR_Cse2"/>
    <property type="match status" value="1"/>
</dbReference>
<keyword evidence="3" id="KW-1185">Reference proteome</keyword>
<dbReference type="OrthoDB" id="4808431at2"/>
<dbReference type="Gene3D" id="1.10.520.40">
    <property type="entry name" value="CRISPR-associated protein Cse2"/>
    <property type="match status" value="1"/>
</dbReference>
<protein>
    <submittedName>
        <fullName evidence="2">Type I-E CRISPR-associated protein Cse2/CasB</fullName>
    </submittedName>
</protein>
<evidence type="ECO:0000313" key="3">
    <source>
        <dbReference type="Proteomes" id="UP000271272"/>
    </source>
</evidence>
<dbReference type="Proteomes" id="UP000271272">
    <property type="component" value="Unassembled WGS sequence"/>
</dbReference>
<dbReference type="NCBIfam" id="TIGR02548">
    <property type="entry name" value="casB_cse2"/>
    <property type="match status" value="1"/>
</dbReference>
<reference evidence="2 3" key="1">
    <citation type="submission" date="2018-11" db="EMBL/GenBank/DDBJ databases">
        <title>Genomes From Bacteria Associated with the Canine Oral Cavity: a Test Case for Automated Genome-Based Taxonomic Assignment.</title>
        <authorList>
            <person name="Coil D.A."/>
            <person name="Jospin G."/>
            <person name="Darling A.E."/>
            <person name="Wallis C."/>
            <person name="Davis I.J."/>
            <person name="Harris S."/>
            <person name="Eisen J.A."/>
            <person name="Holcombe L.J."/>
            <person name="O'Flynn C."/>
        </authorList>
    </citation>
    <scope>NUCLEOTIDE SEQUENCE [LARGE SCALE GENOMIC DNA]</scope>
    <source>
        <strain evidence="2 3">OH5050</strain>
    </source>
</reference>